<evidence type="ECO:0000256" key="1">
    <source>
        <dbReference type="ARBA" id="ARBA00004601"/>
    </source>
</evidence>
<dbReference type="GO" id="GO:0006896">
    <property type="term" value="P:Golgi to vacuole transport"/>
    <property type="evidence" value="ECO:0007669"/>
    <property type="project" value="TreeGrafter"/>
</dbReference>
<feature type="compositionally biased region" description="Low complexity" evidence="7">
    <location>
        <begin position="159"/>
        <end position="219"/>
    </location>
</feature>
<feature type="region of interest" description="Disordered" evidence="7">
    <location>
        <begin position="980"/>
        <end position="1007"/>
    </location>
</feature>
<feature type="chain" id="PRO_5034748347" description="Vacuolar protein sorting-associated protein 54 C-terminal domain-containing protein" evidence="9">
    <location>
        <begin position="27"/>
        <end position="1557"/>
    </location>
</feature>
<evidence type="ECO:0000256" key="8">
    <source>
        <dbReference type="SAM" id="Phobius"/>
    </source>
</evidence>
<keyword evidence="4" id="KW-0653">Protein transport</keyword>
<reference evidence="11 12" key="1">
    <citation type="submission" date="2018-12" db="EMBL/GenBank/DDBJ databases">
        <title>Venturia inaequalis Genome Resource.</title>
        <authorList>
            <person name="Lichtner F.J."/>
        </authorList>
    </citation>
    <scope>NUCLEOTIDE SEQUENCE [LARGE SCALE GENOMIC DNA]</scope>
    <source>
        <strain evidence="11 12">120213</strain>
    </source>
</reference>
<keyword evidence="6" id="KW-0175">Coiled coil</keyword>
<dbReference type="GO" id="GO:0042147">
    <property type="term" value="P:retrograde transport, endosome to Golgi"/>
    <property type="evidence" value="ECO:0007669"/>
    <property type="project" value="InterPro"/>
</dbReference>
<feature type="compositionally biased region" description="Low complexity" evidence="7">
    <location>
        <begin position="228"/>
        <end position="250"/>
    </location>
</feature>
<proteinExistence type="inferred from homology"/>
<evidence type="ECO:0000313" key="12">
    <source>
        <dbReference type="Proteomes" id="UP000447873"/>
    </source>
</evidence>
<feature type="signal peptide" evidence="9">
    <location>
        <begin position="1"/>
        <end position="26"/>
    </location>
</feature>
<feature type="region of interest" description="Disordered" evidence="7">
    <location>
        <begin position="1514"/>
        <end position="1557"/>
    </location>
</feature>
<evidence type="ECO:0000256" key="2">
    <source>
        <dbReference type="ARBA" id="ARBA00009150"/>
    </source>
</evidence>
<dbReference type="PANTHER" id="PTHR12965">
    <property type="entry name" value="VACUOLAR PROTEIN SORTING 54"/>
    <property type="match status" value="1"/>
</dbReference>
<protein>
    <recommendedName>
        <fullName evidence="10">Vacuolar protein sorting-associated protein 54 C-terminal domain-containing protein</fullName>
    </recommendedName>
</protein>
<feature type="compositionally biased region" description="Polar residues" evidence="7">
    <location>
        <begin position="993"/>
        <end position="1007"/>
    </location>
</feature>
<keyword evidence="3" id="KW-0813">Transport</keyword>
<dbReference type="GO" id="GO:0000938">
    <property type="term" value="C:GARP complex"/>
    <property type="evidence" value="ECO:0007669"/>
    <property type="project" value="InterPro"/>
</dbReference>
<dbReference type="Pfam" id="PF07928">
    <property type="entry name" value="Vps54"/>
    <property type="match status" value="1"/>
</dbReference>
<feature type="compositionally biased region" description="Polar residues" evidence="7">
    <location>
        <begin position="409"/>
        <end position="429"/>
    </location>
</feature>
<accession>A0A8H3V7C1</accession>
<feature type="compositionally biased region" description="Polar residues" evidence="7">
    <location>
        <begin position="1055"/>
        <end position="1066"/>
    </location>
</feature>
<feature type="region of interest" description="Disordered" evidence="7">
    <location>
        <begin position="303"/>
        <end position="353"/>
    </location>
</feature>
<feature type="compositionally biased region" description="Basic and acidic residues" evidence="7">
    <location>
        <begin position="1535"/>
        <end position="1550"/>
    </location>
</feature>
<feature type="domain" description="Vacuolar protein sorting-associated protein 54 C-terminal" evidence="10">
    <location>
        <begin position="1262"/>
        <end position="1394"/>
    </location>
</feature>
<comment type="similarity">
    <text evidence="2">Belongs to the VPS54 family.</text>
</comment>
<feature type="region of interest" description="Disordered" evidence="7">
    <location>
        <begin position="572"/>
        <end position="647"/>
    </location>
</feature>
<comment type="subcellular location">
    <subcellularLocation>
        <location evidence="1">Golgi apparatus</location>
        <location evidence="1">trans-Golgi network</location>
    </subcellularLocation>
</comment>
<sequence length="1557" mass="168917">MAYSKSRSLFKAYALVILALLTFVSAQQCWTPAGTPTQTSDIPCGNGSNACCPDGWLCTDIGLCYNNDIPNNPFDDRFERKTCTKQSWGSSCPNNYCTGSGGKSGGNEVVRWCPDQSKWCCAGNGKVDCCTNGDNPGSLIDIKDFVKSSWAPKGNEPVQSATSSAAASTSGTSTTNPGTSSTSQPTSSEILSASSEPPSASSKSSSAASQSSSAVSQSSGPPETVVLTRTASGSTITMTTTSSREASSTSANTVYKDNPTASKKPSGSLGMIVGLAVGVPLVLLALGLLGFACWRRRRNNKRDSDISSVHPFYSGQPPAEKVLEIPDRGPPPVSEAEGPAEMQGSESYTQRYPVKPNPFQNRPDLMQPPEHNEAWSRETTMTSLPGAVNSGGHENVSPDTGGFSPPYSPVSSQSAGHRPNSYSEFSPNFPQGPWGQGQVQEGGVRPIEMEGSVRPVEMEGSRISTIAELPAGMPPGNQGHSIGGTLDTSTVSAQNRLSTVRDTGQNAISTLLQPPIVRTGLLPHTSAPASATHRAPTSRDIPPVTLTNIPHVDPSSFRPYLAQIGSLFEARARREEDDQQSQWARKEKGSAKEEDFADSLERRLRGEQQRSRPGSRQGSTTTLSPINSPQPRRLSGSTPRRPMAVTPLSTIPGVYFDENFHLENPRTFDIVSERSEVVRTPLSADDESKGTNGFLANGAAPLPRKALATNAILQEKLSWYLDTVEIHLISSISAASKSFFAALGSLKDLHSEAADSVAKIKLLREDLSRLDKDMAIGGLEIVAMKQRKENLRKLSDAVQQLNDVIQGATHCEDLVDQGELEIALDRISILEEFTCGRMRSNSNIDLTWLCPKPQRQILDLRRLKALEGFGEGMDQVRARIGKAYEIRFLEALLGDLRHHITAVPHADTLQRWASASQRSRGGGHTTGPLTTPAYLHTDGALRQNLSVILNGLSRSKSTVTASLAFRDAVTREMKNIVRHHMPSSSNDDAESMASISTNRSRVTSQQDKSARLAANLRAMGPDDAEQLLTNMYTGVGEGLRRLQTQVKMLLDVTSAQAMPSSGTKSPPRSPGMASIDASASRARSNSTPLQVELMQALDLSSLLGTAVDSAQTQITKILKVRTNESTSLPLPQFLRYFTLNRLFADECEAVSGRSGAALKGVVNNHITDFIGHMARAERDRMEDLIDKDRWEAKDFRELDGVVLSQVLEGMSSDPGRWLAHNYIWEQLPEYQTNGSTVDPAKTTTNGNGTSAKEAAKPAIIDEEKYTLVESAISLLHGISRFQILIACIPSISTEVSNQLLEYLRFFNSRVCQMVLGAGATRSTAALKNINTKHLALSSQTLSFVITLIPYVREFVRRRPGMIGEKLAEYDKTKRLYQDHQVSINEKLVEIMSSRASAHVKAMRNMDFDAEADKENGKDEDAGKVSKHIETLTKETTVLHRTLSKYLPDMHVSMIMSPVFANYREQWGEAFKGAGVKTESGKSRLLRDAEHLHTKFGKIDGAGDIGEHITTIVKEKTVAPPPDSLKAPETPATRTSMEKQKPETEGNETKPESVPAIT</sequence>
<keyword evidence="8" id="KW-0812">Transmembrane</keyword>
<evidence type="ECO:0000256" key="7">
    <source>
        <dbReference type="SAM" id="MobiDB-lite"/>
    </source>
</evidence>
<feature type="region of interest" description="Disordered" evidence="7">
    <location>
        <begin position="385"/>
        <end position="439"/>
    </location>
</feature>
<keyword evidence="8" id="KW-0472">Membrane</keyword>
<evidence type="ECO:0000256" key="9">
    <source>
        <dbReference type="SAM" id="SignalP"/>
    </source>
</evidence>
<evidence type="ECO:0000256" key="5">
    <source>
        <dbReference type="ARBA" id="ARBA00023034"/>
    </source>
</evidence>
<dbReference type="Gene3D" id="6.10.250.860">
    <property type="match status" value="1"/>
</dbReference>
<evidence type="ECO:0000256" key="4">
    <source>
        <dbReference type="ARBA" id="ARBA00022927"/>
    </source>
</evidence>
<dbReference type="Proteomes" id="UP000447873">
    <property type="component" value="Unassembled WGS sequence"/>
</dbReference>
<dbReference type="InterPro" id="IPR039745">
    <property type="entry name" value="Vps54"/>
</dbReference>
<evidence type="ECO:0000256" key="6">
    <source>
        <dbReference type="ARBA" id="ARBA00023054"/>
    </source>
</evidence>
<evidence type="ECO:0000313" key="11">
    <source>
        <dbReference type="EMBL" id="KAE9982695.1"/>
    </source>
</evidence>
<feature type="compositionally biased region" description="Polar residues" evidence="7">
    <location>
        <begin position="611"/>
        <end position="638"/>
    </location>
</feature>
<feature type="compositionally biased region" description="Basic and acidic residues" evidence="7">
    <location>
        <begin position="584"/>
        <end position="610"/>
    </location>
</feature>
<dbReference type="GO" id="GO:0019905">
    <property type="term" value="F:syntaxin binding"/>
    <property type="evidence" value="ECO:0007669"/>
    <property type="project" value="TreeGrafter"/>
</dbReference>
<gene>
    <name evidence="11" type="ORF">EG328_010688</name>
</gene>
<evidence type="ECO:0000256" key="3">
    <source>
        <dbReference type="ARBA" id="ARBA00022448"/>
    </source>
</evidence>
<comment type="caution">
    <text evidence="11">The sequence shown here is derived from an EMBL/GenBank/DDBJ whole genome shotgun (WGS) entry which is preliminary data.</text>
</comment>
<dbReference type="InterPro" id="IPR012501">
    <property type="entry name" value="Vps54_C"/>
</dbReference>
<feature type="region of interest" description="Disordered" evidence="7">
    <location>
        <begin position="151"/>
        <end position="267"/>
    </location>
</feature>
<feature type="region of interest" description="Disordered" evidence="7">
    <location>
        <begin position="1055"/>
        <end position="1086"/>
    </location>
</feature>
<dbReference type="GO" id="GO:0015031">
    <property type="term" value="P:protein transport"/>
    <property type="evidence" value="ECO:0007669"/>
    <property type="project" value="UniProtKB-KW"/>
</dbReference>
<dbReference type="EMBL" id="WNWS01000072">
    <property type="protein sequence ID" value="KAE9982695.1"/>
    <property type="molecule type" value="Genomic_DNA"/>
</dbReference>
<feature type="compositionally biased region" description="Polar residues" evidence="7">
    <location>
        <begin position="251"/>
        <end position="265"/>
    </location>
</feature>
<feature type="transmembrane region" description="Helical" evidence="8">
    <location>
        <begin position="269"/>
        <end position="294"/>
    </location>
</feature>
<keyword evidence="9" id="KW-0732">Signal</keyword>
<keyword evidence="5" id="KW-0333">Golgi apparatus</keyword>
<dbReference type="PANTHER" id="PTHR12965:SF0">
    <property type="entry name" value="VACUOLAR PROTEIN SORTING-ASSOCIATED PROTEIN 54"/>
    <property type="match status" value="1"/>
</dbReference>
<keyword evidence="8" id="KW-1133">Transmembrane helix</keyword>
<organism evidence="11 12">
    <name type="scientific">Venturia inaequalis</name>
    <name type="common">Apple scab fungus</name>
    <dbReference type="NCBI Taxonomy" id="5025"/>
    <lineage>
        <taxon>Eukaryota</taxon>
        <taxon>Fungi</taxon>
        <taxon>Dikarya</taxon>
        <taxon>Ascomycota</taxon>
        <taxon>Pezizomycotina</taxon>
        <taxon>Dothideomycetes</taxon>
        <taxon>Pleosporomycetidae</taxon>
        <taxon>Venturiales</taxon>
        <taxon>Venturiaceae</taxon>
        <taxon>Venturia</taxon>
    </lineage>
</organism>
<evidence type="ECO:0000259" key="10">
    <source>
        <dbReference type="Pfam" id="PF07928"/>
    </source>
</evidence>
<name>A0A8H3V7C1_VENIN</name>
<dbReference type="GO" id="GO:0005829">
    <property type="term" value="C:cytosol"/>
    <property type="evidence" value="ECO:0007669"/>
    <property type="project" value="GOC"/>
</dbReference>
<feature type="region of interest" description="Disordered" evidence="7">
    <location>
        <begin position="523"/>
        <end position="545"/>
    </location>
</feature>
<feature type="compositionally biased region" description="Low complexity" evidence="7">
    <location>
        <begin position="1073"/>
        <end position="1086"/>
    </location>
</feature>